<dbReference type="GO" id="GO:0016477">
    <property type="term" value="P:cell migration"/>
    <property type="evidence" value="ECO:0007669"/>
    <property type="project" value="TreeGrafter"/>
</dbReference>
<feature type="domain" description="Dedicator of cytokinesis TPR repeats region" evidence="2">
    <location>
        <begin position="2"/>
        <end position="118"/>
    </location>
</feature>
<dbReference type="PANTHER" id="PTHR45653:SF6">
    <property type="entry name" value="DEDICATOR OF CYTOKINESIS PROTEIN 2"/>
    <property type="match status" value="1"/>
</dbReference>
<dbReference type="Proteomes" id="UP000694392">
    <property type="component" value="Unplaced"/>
</dbReference>
<dbReference type="Ensembl" id="ENSSPUT00000021080.1">
    <property type="protein sequence ID" value="ENSSPUP00000019790.1"/>
    <property type="gene ID" value="ENSSPUG00000015238.1"/>
</dbReference>
<evidence type="ECO:0000256" key="1">
    <source>
        <dbReference type="SAM" id="MobiDB-lite"/>
    </source>
</evidence>
<dbReference type="OMA" id="EMEICVN"/>
<dbReference type="GO" id="GO:0005085">
    <property type="term" value="F:guanyl-nucleotide exchange factor activity"/>
    <property type="evidence" value="ECO:0007669"/>
    <property type="project" value="InterPro"/>
</dbReference>
<dbReference type="GeneTree" id="ENSGT00940000154903"/>
<sequence length="223" mass="25047">MSSSLEGTTLLAQGAALKYLPSILEDMTGIFDVSVLGCLLRDFIGNLPPGRLLRHKLQSLTDIVNSPVFQAHESREMLLQTAVPILQELIGKGEEEEASLDLLSNILEVLYKTQKKAEEPRVSAGRREKQHKEETSSELGKVKAHVKMILQWLLRTVNRRVIALGREHALRSHYVACMTAILSQLDAAHYSRFFQTFPARTDLLVRASAPWGWGRAQEPQRPL</sequence>
<feature type="compositionally biased region" description="Basic and acidic residues" evidence="1">
    <location>
        <begin position="118"/>
        <end position="135"/>
    </location>
</feature>
<evidence type="ECO:0000313" key="3">
    <source>
        <dbReference type="Ensembl" id="ENSSPUP00000019790.1"/>
    </source>
</evidence>
<dbReference type="GO" id="GO:0005886">
    <property type="term" value="C:plasma membrane"/>
    <property type="evidence" value="ECO:0007669"/>
    <property type="project" value="TreeGrafter"/>
</dbReference>
<evidence type="ECO:0000259" key="2">
    <source>
        <dbReference type="Pfam" id="PF23554"/>
    </source>
</evidence>
<reference evidence="3" key="2">
    <citation type="submission" date="2025-09" db="UniProtKB">
        <authorList>
            <consortium name="Ensembl"/>
        </authorList>
    </citation>
    <scope>IDENTIFICATION</scope>
</reference>
<dbReference type="PANTHER" id="PTHR45653">
    <property type="entry name" value="DEDICATOR OF CYTOKINESIS"/>
    <property type="match status" value="1"/>
</dbReference>
<keyword evidence="4" id="KW-1185">Reference proteome</keyword>
<dbReference type="Pfam" id="PF23554">
    <property type="entry name" value="TPR_DOCK"/>
    <property type="match status" value="2"/>
</dbReference>
<name>A0A8D0LA23_SPHPU</name>
<evidence type="ECO:0000313" key="4">
    <source>
        <dbReference type="Proteomes" id="UP000694392"/>
    </source>
</evidence>
<dbReference type="GO" id="GO:0031267">
    <property type="term" value="F:small GTPase binding"/>
    <property type="evidence" value="ECO:0007669"/>
    <property type="project" value="TreeGrafter"/>
</dbReference>
<proteinExistence type="predicted"/>
<accession>A0A8D0LA23</accession>
<dbReference type="InterPro" id="IPR056372">
    <property type="entry name" value="TPR_DOCK"/>
</dbReference>
<dbReference type="GO" id="GO:0007264">
    <property type="term" value="P:small GTPase-mediated signal transduction"/>
    <property type="evidence" value="ECO:0007669"/>
    <property type="project" value="InterPro"/>
</dbReference>
<dbReference type="GO" id="GO:0005737">
    <property type="term" value="C:cytoplasm"/>
    <property type="evidence" value="ECO:0007669"/>
    <property type="project" value="TreeGrafter"/>
</dbReference>
<dbReference type="InterPro" id="IPR026791">
    <property type="entry name" value="DOCK"/>
</dbReference>
<feature type="region of interest" description="Disordered" evidence="1">
    <location>
        <begin position="118"/>
        <end position="138"/>
    </location>
</feature>
<dbReference type="AlphaFoldDB" id="A0A8D0LA23"/>
<protein>
    <recommendedName>
        <fullName evidence="2">Dedicator of cytokinesis TPR repeats region domain-containing protein</fullName>
    </recommendedName>
</protein>
<feature type="domain" description="Dedicator of cytokinesis TPR repeats region" evidence="2">
    <location>
        <begin position="138"/>
        <end position="203"/>
    </location>
</feature>
<dbReference type="GO" id="GO:0007520">
    <property type="term" value="P:myoblast fusion"/>
    <property type="evidence" value="ECO:0007669"/>
    <property type="project" value="TreeGrafter"/>
</dbReference>
<organism evidence="3 4">
    <name type="scientific">Sphenodon punctatus</name>
    <name type="common">Tuatara</name>
    <name type="synonym">Hatteria punctata</name>
    <dbReference type="NCBI Taxonomy" id="8508"/>
    <lineage>
        <taxon>Eukaryota</taxon>
        <taxon>Metazoa</taxon>
        <taxon>Chordata</taxon>
        <taxon>Craniata</taxon>
        <taxon>Vertebrata</taxon>
        <taxon>Euteleostomi</taxon>
        <taxon>Lepidosauria</taxon>
        <taxon>Sphenodontia</taxon>
        <taxon>Sphenodontidae</taxon>
        <taxon>Sphenodon</taxon>
    </lineage>
</organism>
<reference evidence="3" key="1">
    <citation type="submission" date="2025-08" db="UniProtKB">
        <authorList>
            <consortium name="Ensembl"/>
        </authorList>
    </citation>
    <scope>IDENTIFICATION</scope>
</reference>